<evidence type="ECO:0000256" key="1">
    <source>
        <dbReference type="SAM" id="MobiDB-lite"/>
    </source>
</evidence>
<accession>A0A0D2L3Z6</accession>
<organism evidence="2 3">
    <name type="scientific">Hypholoma sublateritium (strain FD-334 SS-4)</name>
    <dbReference type="NCBI Taxonomy" id="945553"/>
    <lineage>
        <taxon>Eukaryota</taxon>
        <taxon>Fungi</taxon>
        <taxon>Dikarya</taxon>
        <taxon>Basidiomycota</taxon>
        <taxon>Agaricomycotina</taxon>
        <taxon>Agaricomycetes</taxon>
        <taxon>Agaricomycetidae</taxon>
        <taxon>Agaricales</taxon>
        <taxon>Agaricineae</taxon>
        <taxon>Strophariaceae</taxon>
        <taxon>Hypholoma</taxon>
    </lineage>
</organism>
<proteinExistence type="predicted"/>
<dbReference type="Proteomes" id="UP000054270">
    <property type="component" value="Unassembled WGS sequence"/>
</dbReference>
<dbReference type="AlphaFoldDB" id="A0A0D2L3Z6"/>
<feature type="region of interest" description="Disordered" evidence="1">
    <location>
        <begin position="87"/>
        <end position="107"/>
    </location>
</feature>
<dbReference type="EMBL" id="KN817557">
    <property type="protein sequence ID" value="KJA21522.1"/>
    <property type="molecule type" value="Genomic_DNA"/>
</dbReference>
<keyword evidence="3" id="KW-1185">Reference proteome</keyword>
<gene>
    <name evidence="2" type="ORF">HYPSUDRAFT_723839</name>
</gene>
<name>A0A0D2L3Z6_HYPSF</name>
<evidence type="ECO:0000313" key="2">
    <source>
        <dbReference type="EMBL" id="KJA21522.1"/>
    </source>
</evidence>
<reference evidence="3" key="1">
    <citation type="submission" date="2014-04" db="EMBL/GenBank/DDBJ databases">
        <title>Evolutionary Origins and Diversification of the Mycorrhizal Mutualists.</title>
        <authorList>
            <consortium name="DOE Joint Genome Institute"/>
            <consortium name="Mycorrhizal Genomics Consortium"/>
            <person name="Kohler A."/>
            <person name="Kuo A."/>
            <person name="Nagy L.G."/>
            <person name="Floudas D."/>
            <person name="Copeland A."/>
            <person name="Barry K.W."/>
            <person name="Cichocki N."/>
            <person name="Veneault-Fourrey C."/>
            <person name="LaButti K."/>
            <person name="Lindquist E.A."/>
            <person name="Lipzen A."/>
            <person name="Lundell T."/>
            <person name="Morin E."/>
            <person name="Murat C."/>
            <person name="Riley R."/>
            <person name="Ohm R."/>
            <person name="Sun H."/>
            <person name="Tunlid A."/>
            <person name="Henrissat B."/>
            <person name="Grigoriev I.V."/>
            <person name="Hibbett D.S."/>
            <person name="Martin F."/>
        </authorList>
    </citation>
    <scope>NUCLEOTIDE SEQUENCE [LARGE SCALE GENOMIC DNA]</scope>
    <source>
        <strain evidence="3">FD-334 SS-4</strain>
    </source>
</reference>
<protein>
    <submittedName>
        <fullName evidence="2">Uncharacterized protein</fullName>
    </submittedName>
</protein>
<evidence type="ECO:0000313" key="3">
    <source>
        <dbReference type="Proteomes" id="UP000054270"/>
    </source>
</evidence>
<sequence>MFLLSFLFAGGTSRRQQKPPLPCVVHSFLASMTARDNSTFHDVYNTLQKGRSVTSCFVASRPGRRHCRLGQLRRSFFLRECPPTLSTRRLPTEPSGSVSRVTRTLLP</sequence>